<comment type="function">
    <text evidence="9">Catalyzes the prenylation of para-hydroxybenzoate (PHB) with an all-trans polyprenyl group. Mediates the second step in the final reaction sequence of plastoquinone-9 (PQ-9) biosynthesis, which is the condensation of the polyisoprenoid side chain with PHB, generating the first membrane-bound Q intermediate 4-hydroxy-3-solanesylbenzoate.</text>
</comment>
<dbReference type="PANTHER" id="PTHR11048">
    <property type="entry name" value="PRENYLTRANSFERASES"/>
    <property type="match status" value="1"/>
</dbReference>
<feature type="transmembrane region" description="Helical" evidence="9">
    <location>
        <begin position="50"/>
        <end position="74"/>
    </location>
</feature>
<evidence type="ECO:0000256" key="2">
    <source>
        <dbReference type="ARBA" id="ARBA00004141"/>
    </source>
</evidence>
<feature type="transmembrane region" description="Helical" evidence="9">
    <location>
        <begin position="121"/>
        <end position="139"/>
    </location>
</feature>
<sequence>MDTSPAPTKPSSTWAAIFKLLRWDKPAGRLILMIPALWAAVLASRGLPPLGLVLIIVIGTFATSGAGCVVNDLWDRDIDPHVQRTKQRPLASRRLSVLVGLVVAAVAFGLAWGVALYLNPLSFWLAVAAVPVIIGYPLAKRVFPVPQLVLSLAWGFAVLISWAAVTGTLEIATGLLWAAVVAWTMGFDTVYALADREDDRRLGINSSALFFGSQAPNAIAGFYGLTVLFLGILGWTRGLGWGFGLTLAIATYFWLKQYLQLRYPQLPAQRYGEFFSENVWIGFLLLAGMFSACALA</sequence>
<dbReference type="InterPro" id="IPR044878">
    <property type="entry name" value="UbiA_sf"/>
</dbReference>
<comment type="catalytic activity">
    <reaction evidence="9">
        <text>all-trans-nonaprenyl diphosphate + 4-hydroxybenzoate = 4-hydroxy-3-(all-trans-nonaprenyl)benzoate + diphosphate</text>
        <dbReference type="Rhea" id="RHEA:17709"/>
        <dbReference type="ChEBI" id="CHEBI:17879"/>
        <dbReference type="ChEBI" id="CHEBI:33019"/>
        <dbReference type="ChEBI" id="CHEBI:58391"/>
        <dbReference type="ChEBI" id="CHEBI:84502"/>
        <dbReference type="EC" id="2.5.1.39"/>
    </reaction>
</comment>
<dbReference type="PROSITE" id="PS00943">
    <property type="entry name" value="UBIA"/>
    <property type="match status" value="1"/>
</dbReference>
<evidence type="ECO:0000256" key="4">
    <source>
        <dbReference type="ARBA" id="ARBA00022519"/>
    </source>
</evidence>
<evidence type="ECO:0000313" key="11">
    <source>
        <dbReference type="Proteomes" id="UP001268256"/>
    </source>
</evidence>
<comment type="caution">
    <text evidence="10">The sequence shown here is derived from an EMBL/GenBank/DDBJ whole genome shotgun (WGS) entry which is preliminary data.</text>
</comment>
<keyword evidence="11" id="KW-1185">Reference proteome</keyword>
<accession>A0AAE4FRG8</accession>
<proteinExistence type="inferred from homology"/>
<dbReference type="FunFam" id="1.10.357.140:FF:000008">
    <property type="entry name" value="4-hydroxybenzoate octaprenyltransferase"/>
    <property type="match status" value="1"/>
</dbReference>
<dbReference type="Pfam" id="PF01040">
    <property type="entry name" value="UbiA"/>
    <property type="match status" value="1"/>
</dbReference>
<keyword evidence="4 9" id="KW-0997">Cell inner membrane</keyword>
<evidence type="ECO:0000256" key="3">
    <source>
        <dbReference type="ARBA" id="ARBA00005985"/>
    </source>
</evidence>
<dbReference type="HAMAP" id="MF_01635">
    <property type="entry name" value="UbiA"/>
    <property type="match status" value="1"/>
</dbReference>
<dbReference type="PANTHER" id="PTHR11048:SF28">
    <property type="entry name" value="4-HYDROXYBENZOATE POLYPRENYLTRANSFERASE, MITOCHONDRIAL"/>
    <property type="match status" value="1"/>
</dbReference>
<dbReference type="CDD" id="cd13959">
    <property type="entry name" value="PT_UbiA_COQ2"/>
    <property type="match status" value="1"/>
</dbReference>
<dbReference type="GO" id="GO:0005886">
    <property type="term" value="C:plasma membrane"/>
    <property type="evidence" value="ECO:0007669"/>
    <property type="project" value="UniProtKB-SubCell"/>
</dbReference>
<protein>
    <recommendedName>
        <fullName evidence="9">4-hydroxybenzoate solanesyltransferase</fullName>
        <ecNumber evidence="9">2.5.1.39</ecNumber>
    </recommendedName>
    <alternativeName>
        <fullName evidence="9">4-HB polyprenyltransferase</fullName>
    </alternativeName>
</protein>
<dbReference type="Gene3D" id="1.10.357.140">
    <property type="entry name" value="UbiA prenyltransferase"/>
    <property type="match status" value="1"/>
</dbReference>
<feature type="transmembrane region" description="Helical" evidence="9">
    <location>
        <begin position="95"/>
        <end position="115"/>
    </location>
</feature>
<evidence type="ECO:0000256" key="5">
    <source>
        <dbReference type="ARBA" id="ARBA00022679"/>
    </source>
</evidence>
<dbReference type="NCBIfam" id="TIGR01474">
    <property type="entry name" value="ubiA_proteo"/>
    <property type="match status" value="1"/>
</dbReference>
<keyword evidence="9" id="KW-0460">Magnesium</keyword>
<feature type="transmembrane region" description="Helical" evidence="9">
    <location>
        <begin position="239"/>
        <end position="255"/>
    </location>
</feature>
<keyword evidence="9" id="KW-1003">Cell membrane</keyword>
<dbReference type="FunFam" id="1.20.120.1780:FF:000001">
    <property type="entry name" value="4-hydroxybenzoate octaprenyltransferase"/>
    <property type="match status" value="1"/>
</dbReference>
<evidence type="ECO:0000256" key="7">
    <source>
        <dbReference type="ARBA" id="ARBA00022989"/>
    </source>
</evidence>
<dbReference type="InterPro" id="IPR039653">
    <property type="entry name" value="Prenyltransferase"/>
</dbReference>
<dbReference type="EMBL" id="JAVMIP010000006">
    <property type="protein sequence ID" value="MDS3860791.1"/>
    <property type="molecule type" value="Genomic_DNA"/>
</dbReference>
<dbReference type="EC" id="2.5.1.39" evidence="9"/>
<comment type="cofactor">
    <cofactor evidence="1 9">
        <name>Mg(2+)</name>
        <dbReference type="ChEBI" id="CHEBI:18420"/>
    </cofactor>
</comment>
<keyword evidence="5 9" id="KW-0808">Transferase</keyword>
<dbReference type="Gene3D" id="1.20.120.1780">
    <property type="entry name" value="UbiA prenyltransferase"/>
    <property type="match status" value="1"/>
</dbReference>
<dbReference type="NCBIfam" id="NF009514">
    <property type="entry name" value="PRK12873.1"/>
    <property type="match status" value="1"/>
</dbReference>
<dbReference type="InterPro" id="IPR030470">
    <property type="entry name" value="UbiA_prenylTrfase_CS"/>
</dbReference>
<feature type="transmembrane region" description="Helical" evidence="9">
    <location>
        <begin position="171"/>
        <end position="194"/>
    </location>
</feature>
<reference evidence="11" key="1">
    <citation type="submission" date="2023-07" db="EMBL/GenBank/DDBJ databases">
        <authorList>
            <person name="Luz R."/>
            <person name="Cordeiro R."/>
            <person name="Fonseca A."/>
            <person name="Goncalves V."/>
        </authorList>
    </citation>
    <scope>NUCLEOTIDE SEQUENCE [LARGE SCALE GENOMIC DNA]</scope>
    <source>
        <strain evidence="11">BACA0444</strain>
    </source>
</reference>
<dbReference type="GO" id="GO:0006744">
    <property type="term" value="P:ubiquinone biosynthetic process"/>
    <property type="evidence" value="ECO:0007669"/>
    <property type="project" value="UniProtKB-UniRule"/>
</dbReference>
<feature type="transmembrane region" description="Helical" evidence="9">
    <location>
        <begin position="148"/>
        <end position="165"/>
    </location>
</feature>
<evidence type="ECO:0000256" key="1">
    <source>
        <dbReference type="ARBA" id="ARBA00001946"/>
    </source>
</evidence>
<dbReference type="GO" id="GO:0008412">
    <property type="term" value="F:4-hydroxybenzoate polyprenyltransferase activity"/>
    <property type="evidence" value="ECO:0007669"/>
    <property type="project" value="UniProtKB-UniRule"/>
</dbReference>
<feature type="transmembrane region" description="Helical" evidence="9">
    <location>
        <begin position="215"/>
        <end position="233"/>
    </location>
</feature>
<keyword evidence="7 9" id="KW-1133">Transmembrane helix</keyword>
<keyword evidence="6 9" id="KW-0812">Transmembrane</keyword>
<evidence type="ECO:0000256" key="9">
    <source>
        <dbReference type="HAMAP-Rule" id="MF_01635"/>
    </source>
</evidence>
<gene>
    <name evidence="9" type="primary">plqA</name>
    <name evidence="10" type="ORF">RIF25_08180</name>
</gene>
<name>A0AAE4FRG8_9CYAN</name>
<dbReference type="InterPro" id="IPR006370">
    <property type="entry name" value="HB_polyprenyltransferase-like"/>
</dbReference>
<dbReference type="AlphaFoldDB" id="A0AAE4FRG8"/>
<evidence type="ECO:0000256" key="6">
    <source>
        <dbReference type="ARBA" id="ARBA00022692"/>
    </source>
</evidence>
<comment type="subcellular location">
    <subcellularLocation>
        <location evidence="9">Cell inner membrane</location>
        <topology evidence="9">Multi-pass membrane protein</topology>
    </subcellularLocation>
    <subcellularLocation>
        <location evidence="2">Membrane</location>
        <topology evidence="2">Multi-pass membrane protein</topology>
    </subcellularLocation>
</comment>
<dbReference type="Proteomes" id="UP001268256">
    <property type="component" value="Unassembled WGS sequence"/>
</dbReference>
<comment type="similarity">
    <text evidence="3 9">Belongs to the UbiA prenyltransferase family.</text>
</comment>
<keyword evidence="8 9" id="KW-0472">Membrane</keyword>
<evidence type="ECO:0000256" key="8">
    <source>
        <dbReference type="ARBA" id="ARBA00023136"/>
    </source>
</evidence>
<feature type="transmembrane region" description="Helical" evidence="9">
    <location>
        <begin position="275"/>
        <end position="295"/>
    </location>
</feature>
<dbReference type="InterPro" id="IPR000537">
    <property type="entry name" value="UbiA_prenyltransferase"/>
</dbReference>
<organism evidence="10 11">
    <name type="scientific">Pseudocalidococcus azoricus BACA0444</name>
    <dbReference type="NCBI Taxonomy" id="2918990"/>
    <lineage>
        <taxon>Bacteria</taxon>
        <taxon>Bacillati</taxon>
        <taxon>Cyanobacteriota</taxon>
        <taxon>Cyanophyceae</taxon>
        <taxon>Acaryochloridales</taxon>
        <taxon>Thermosynechococcaceae</taxon>
        <taxon>Pseudocalidococcus</taxon>
        <taxon>Pseudocalidococcus azoricus</taxon>
    </lineage>
</organism>
<evidence type="ECO:0000313" key="10">
    <source>
        <dbReference type="EMBL" id="MDS3860791.1"/>
    </source>
</evidence>